<name>A0A645FLR8_9ZZZZ</name>
<comment type="caution">
    <text evidence="2">The sequence shown here is derived from an EMBL/GenBank/DDBJ whole genome shotgun (WGS) entry which is preliminary data.</text>
</comment>
<dbReference type="EMBL" id="VSSQ01061135">
    <property type="protein sequence ID" value="MPN14502.1"/>
    <property type="molecule type" value="Genomic_DNA"/>
</dbReference>
<gene>
    <name evidence="2" type="ORF">SDC9_161829</name>
</gene>
<evidence type="ECO:0000256" key="1">
    <source>
        <dbReference type="SAM" id="MobiDB-lite"/>
    </source>
</evidence>
<feature type="compositionally biased region" description="Polar residues" evidence="1">
    <location>
        <begin position="94"/>
        <end position="105"/>
    </location>
</feature>
<dbReference type="AlphaFoldDB" id="A0A645FLR8"/>
<protein>
    <submittedName>
        <fullName evidence="2">Uncharacterized protein</fullName>
    </submittedName>
</protein>
<reference evidence="2" key="1">
    <citation type="submission" date="2019-08" db="EMBL/GenBank/DDBJ databases">
        <authorList>
            <person name="Kucharzyk K."/>
            <person name="Murdoch R.W."/>
            <person name="Higgins S."/>
            <person name="Loffler F."/>
        </authorList>
    </citation>
    <scope>NUCLEOTIDE SEQUENCE</scope>
</reference>
<accession>A0A645FLR8</accession>
<organism evidence="2">
    <name type="scientific">bioreactor metagenome</name>
    <dbReference type="NCBI Taxonomy" id="1076179"/>
    <lineage>
        <taxon>unclassified sequences</taxon>
        <taxon>metagenomes</taxon>
        <taxon>ecological metagenomes</taxon>
    </lineage>
</organism>
<proteinExistence type="predicted"/>
<sequence length="138" mass="14716">MESLRQRPARAPSGKSAIRRWSFARLSMVTRTSTRASPRGSSASIVTGHATVSFERDFRSSAQDAGRFITPWITRRPRRISVRTLPGSIPTGASPGSASKVYSSPTSAISISRASPAWLRPLCLSTTQSVPSGAALTA</sequence>
<feature type="region of interest" description="Disordered" evidence="1">
    <location>
        <begin position="83"/>
        <end position="105"/>
    </location>
</feature>
<evidence type="ECO:0000313" key="2">
    <source>
        <dbReference type="EMBL" id="MPN14502.1"/>
    </source>
</evidence>